<dbReference type="EMBL" id="BPVZ01000628">
    <property type="protein sequence ID" value="GKV52184.1"/>
    <property type="molecule type" value="Genomic_DNA"/>
</dbReference>
<organism evidence="1 2">
    <name type="scientific">Rubroshorea leprosula</name>
    <dbReference type="NCBI Taxonomy" id="152421"/>
    <lineage>
        <taxon>Eukaryota</taxon>
        <taxon>Viridiplantae</taxon>
        <taxon>Streptophyta</taxon>
        <taxon>Embryophyta</taxon>
        <taxon>Tracheophyta</taxon>
        <taxon>Spermatophyta</taxon>
        <taxon>Magnoliopsida</taxon>
        <taxon>eudicotyledons</taxon>
        <taxon>Gunneridae</taxon>
        <taxon>Pentapetalae</taxon>
        <taxon>rosids</taxon>
        <taxon>malvids</taxon>
        <taxon>Malvales</taxon>
        <taxon>Dipterocarpaceae</taxon>
        <taxon>Rubroshorea</taxon>
    </lineage>
</organism>
<proteinExistence type="predicted"/>
<dbReference type="AlphaFoldDB" id="A0AAV5MSW5"/>
<evidence type="ECO:0000313" key="1">
    <source>
        <dbReference type="EMBL" id="GKV52184.1"/>
    </source>
</evidence>
<sequence>MAARASGSVISFLDVVSSIYYPFFVSLPLSSIPQTLII</sequence>
<accession>A0AAV5MSW5</accession>
<dbReference type="Proteomes" id="UP001054252">
    <property type="component" value="Unassembled WGS sequence"/>
</dbReference>
<protein>
    <submittedName>
        <fullName evidence="1">Uncharacterized protein</fullName>
    </submittedName>
</protein>
<evidence type="ECO:0000313" key="2">
    <source>
        <dbReference type="Proteomes" id="UP001054252"/>
    </source>
</evidence>
<gene>
    <name evidence="1" type="ORF">SLEP1_g58775</name>
</gene>
<keyword evidence="2" id="KW-1185">Reference proteome</keyword>
<name>A0AAV5MSW5_9ROSI</name>
<reference evidence="1 2" key="1">
    <citation type="journal article" date="2021" name="Commun. Biol.">
        <title>The genome of Shorea leprosula (Dipterocarpaceae) highlights the ecological relevance of drought in aseasonal tropical rainforests.</title>
        <authorList>
            <person name="Ng K.K.S."/>
            <person name="Kobayashi M.J."/>
            <person name="Fawcett J.A."/>
            <person name="Hatakeyama M."/>
            <person name="Paape T."/>
            <person name="Ng C.H."/>
            <person name="Ang C.C."/>
            <person name="Tnah L.H."/>
            <person name="Lee C.T."/>
            <person name="Nishiyama T."/>
            <person name="Sese J."/>
            <person name="O'Brien M.J."/>
            <person name="Copetti D."/>
            <person name="Mohd Noor M.I."/>
            <person name="Ong R.C."/>
            <person name="Putra M."/>
            <person name="Sireger I.Z."/>
            <person name="Indrioko S."/>
            <person name="Kosugi Y."/>
            <person name="Izuno A."/>
            <person name="Isagi Y."/>
            <person name="Lee S.L."/>
            <person name="Shimizu K.K."/>
        </authorList>
    </citation>
    <scope>NUCLEOTIDE SEQUENCE [LARGE SCALE GENOMIC DNA]</scope>
    <source>
        <strain evidence="1">214</strain>
    </source>
</reference>
<comment type="caution">
    <text evidence="1">The sequence shown here is derived from an EMBL/GenBank/DDBJ whole genome shotgun (WGS) entry which is preliminary data.</text>
</comment>